<name>A0A0M3V508_9NOSO</name>
<protein>
    <recommendedName>
        <fullName evidence="1">Pvc16 N-terminal domain-containing protein</fullName>
    </recommendedName>
</protein>
<evidence type="ECO:0000313" key="3">
    <source>
        <dbReference type="Proteomes" id="UP000062645"/>
    </source>
</evidence>
<evidence type="ECO:0000259" key="1">
    <source>
        <dbReference type="Pfam" id="PF14065"/>
    </source>
</evidence>
<sequence length="421" mass="46762">MSNYLAIATVTATLQRTLQASVQVEVDGARVTTLRPDRLNNATPEAGVNVYLYDILLNSAWRSADLRQRYSDEKYTKRQQTGLDLYYLLTCYGNDVELEPQRLIGSVVRTFNSKSILTQAMIQETVSDATFTFLADSNLAEQVEAIAISPVDLNIEEISKIWTVFFQTPYALSLAYKVSVVLIDSGELPKKPLPVRNLQRHVTPYQPAIAYIKVAEELSKIWQTQNAPTPLILATSTLLIQGNKLSADITQVRIGNITVSPQTVTDKQITLDLSTIPIESLRVGVQSLQVIHPQQRVNSNVVPILLRPTILDMTVSNVHGRGDELRSADITITVNLNIEKTQQVTLVLTELSLTQFTGYSTDQTKHRRNSSNSITFAIHDCLPGSYLVRLIVDGAESLFTVDTDSNSHTFEQYIGPVVVIS</sequence>
<dbReference type="EMBL" id="CP012036">
    <property type="protein sequence ID" value="ALF53063.1"/>
    <property type="molecule type" value="Genomic_DNA"/>
</dbReference>
<reference evidence="2 3" key="2">
    <citation type="journal article" date="2016" name="Genome Announc.">
        <title>Draft Genome Sequence of the N2-Fixing Cyanobacterium Nostoc piscinale CENA21, Isolated from the Brazilian Amazon Floodplain.</title>
        <authorList>
            <person name="Leao T."/>
            <person name="Guimaraes P.I."/>
            <person name="de Melo A.G."/>
            <person name="Ramos R.T."/>
            <person name="Leao P.N."/>
            <person name="Silva A."/>
            <person name="Fiore M.F."/>
            <person name="Schneider M.P."/>
        </authorList>
    </citation>
    <scope>NUCLEOTIDE SEQUENCE [LARGE SCALE GENOMIC DNA]</scope>
    <source>
        <strain evidence="2 3">CENA21</strain>
    </source>
</reference>
<dbReference type="Pfam" id="PF14065">
    <property type="entry name" value="Pvc16_N"/>
    <property type="match status" value="1"/>
</dbReference>
<keyword evidence="3" id="KW-1185">Reference proteome</keyword>
<proteinExistence type="predicted"/>
<dbReference type="KEGG" id="npz:ACX27_09735"/>
<dbReference type="STRING" id="224013.ACX27_09735"/>
<organism evidence="2 3">
    <name type="scientific">Nostoc piscinale CENA21</name>
    <dbReference type="NCBI Taxonomy" id="224013"/>
    <lineage>
        <taxon>Bacteria</taxon>
        <taxon>Bacillati</taxon>
        <taxon>Cyanobacteriota</taxon>
        <taxon>Cyanophyceae</taxon>
        <taxon>Nostocales</taxon>
        <taxon>Nostocaceae</taxon>
        <taxon>Nostoc</taxon>
    </lineage>
</organism>
<reference evidence="3" key="1">
    <citation type="submission" date="2015-07" db="EMBL/GenBank/DDBJ databases">
        <title>Genome Of Nitrogen-Fixing Cyanobacterium Nostoc piscinale CENA21 From Solimoes/Amazon River Floodplain Sediments And Comparative Genomics To Uncover Biosynthetic Natural Products Potential.</title>
        <authorList>
            <person name="Leao T.F."/>
            <person name="Leao P.N."/>
            <person name="Guimaraes P.I."/>
            <person name="de Melo A.G.C."/>
            <person name="Ramos R.T.J."/>
            <person name="Silva A."/>
            <person name="Fiore M.F."/>
            <person name="Schneider M.P.C."/>
        </authorList>
    </citation>
    <scope>NUCLEOTIDE SEQUENCE [LARGE SCALE GENOMIC DNA]</scope>
    <source>
        <strain evidence="3">CENA21</strain>
    </source>
</reference>
<dbReference type="PATRIC" id="fig|224013.5.peg.2357"/>
<dbReference type="RefSeq" id="WP_062291467.1">
    <property type="nucleotide sequence ID" value="NZ_CP012036.1"/>
</dbReference>
<accession>A0A0M3V508</accession>
<dbReference type="InterPro" id="IPR025351">
    <property type="entry name" value="Pvc16_N"/>
</dbReference>
<dbReference type="Proteomes" id="UP000062645">
    <property type="component" value="Chromosome"/>
</dbReference>
<feature type="domain" description="Pvc16 N-terminal" evidence="1">
    <location>
        <begin position="9"/>
        <end position="196"/>
    </location>
</feature>
<dbReference type="AlphaFoldDB" id="A0A0M3V508"/>
<gene>
    <name evidence="2" type="ORF">ACX27_09735</name>
</gene>
<dbReference type="OrthoDB" id="527247at2"/>
<evidence type="ECO:0000313" key="2">
    <source>
        <dbReference type="EMBL" id="ALF53063.1"/>
    </source>
</evidence>